<evidence type="ECO:0000256" key="4">
    <source>
        <dbReference type="ARBA" id="ARBA00022556"/>
    </source>
</evidence>
<dbReference type="GO" id="GO:0009029">
    <property type="term" value="F:lipid-A 4'-kinase activity"/>
    <property type="evidence" value="ECO:0000318"/>
    <property type="project" value="GO_Central"/>
</dbReference>
<keyword evidence="3" id="KW-0444">Lipid biosynthesis</keyword>
<dbReference type="GO" id="GO:0016020">
    <property type="term" value="C:membrane"/>
    <property type="evidence" value="ECO:0007669"/>
    <property type="project" value="GOC"/>
</dbReference>
<keyword evidence="10" id="KW-0812">Transmembrane</keyword>
<evidence type="ECO:0000256" key="6">
    <source>
        <dbReference type="ARBA" id="ARBA00022741"/>
    </source>
</evidence>
<evidence type="ECO:0000256" key="1">
    <source>
        <dbReference type="ARBA" id="ARBA00004870"/>
    </source>
</evidence>
<dbReference type="GO" id="GO:0005524">
    <property type="term" value="F:ATP binding"/>
    <property type="evidence" value="ECO:0007669"/>
    <property type="project" value="UniProtKB-KW"/>
</dbReference>
<evidence type="ECO:0000256" key="10">
    <source>
        <dbReference type="SAM" id="Phobius"/>
    </source>
</evidence>
<evidence type="ECO:0000256" key="9">
    <source>
        <dbReference type="ARBA" id="ARBA00023098"/>
    </source>
</evidence>
<dbReference type="UniPathway" id="UPA00359">
    <property type="reaction ID" value="UER00482"/>
</dbReference>
<evidence type="ECO:0000256" key="7">
    <source>
        <dbReference type="ARBA" id="ARBA00022777"/>
    </source>
</evidence>
<keyword evidence="4" id="KW-0441">Lipid A biosynthesis</keyword>
<dbReference type="EC" id="2.7.1.130" evidence="2"/>
<keyword evidence="10" id="KW-1133">Transmembrane helix</keyword>
<organism evidence="11 12">
    <name type="scientific">Cucumis sativus</name>
    <name type="common">Cucumber</name>
    <dbReference type="NCBI Taxonomy" id="3659"/>
    <lineage>
        <taxon>Eukaryota</taxon>
        <taxon>Viridiplantae</taxon>
        <taxon>Streptophyta</taxon>
        <taxon>Embryophyta</taxon>
        <taxon>Tracheophyta</taxon>
        <taxon>Spermatophyta</taxon>
        <taxon>Magnoliopsida</taxon>
        <taxon>eudicotyledons</taxon>
        <taxon>Gunneridae</taxon>
        <taxon>Pentapetalae</taxon>
        <taxon>rosids</taxon>
        <taxon>fabids</taxon>
        <taxon>Cucurbitales</taxon>
        <taxon>Cucurbitaceae</taxon>
        <taxon>Benincaseae</taxon>
        <taxon>Cucumis</taxon>
    </lineage>
</organism>
<keyword evidence="8" id="KW-0067">ATP-binding</keyword>
<dbReference type="PANTHER" id="PTHR42724">
    <property type="entry name" value="TETRAACYLDISACCHARIDE 4'-KINASE"/>
    <property type="match status" value="1"/>
</dbReference>
<keyword evidence="5" id="KW-0808">Transferase</keyword>
<evidence type="ECO:0000256" key="2">
    <source>
        <dbReference type="ARBA" id="ARBA00012071"/>
    </source>
</evidence>
<dbReference type="Pfam" id="PF02606">
    <property type="entry name" value="LpxK"/>
    <property type="match status" value="1"/>
</dbReference>
<evidence type="ECO:0000313" key="11">
    <source>
        <dbReference type="EMBL" id="KGN44169.1"/>
    </source>
</evidence>
<dbReference type="NCBIfam" id="TIGR00682">
    <property type="entry name" value="lpxK"/>
    <property type="match status" value="1"/>
</dbReference>
<protein>
    <recommendedName>
        <fullName evidence="2">tetraacyldisaccharide 4'-kinase</fullName>
        <ecNumber evidence="2">2.7.1.130</ecNumber>
    </recommendedName>
</protein>
<dbReference type="InterPro" id="IPR003758">
    <property type="entry name" value="LpxK"/>
</dbReference>
<sequence length="414" mass="46660">MENLKKSVIKIAYTRDHANLSLLQRSFIPFLYMASSLYNLALSLRHRFYLYGILRKHRLPVPVISVGNLTWGGNGKTPMVEFIALWLAASGISPLILNRGYAGGDEAKMLRRHLAGSSVKVGVGADRRATAAWFFNKYGYVEFQSSTMAEKYCLKQMGNLPKSEKIGAVILDDGMQHWSLHHDLEIVMFNGITFLGNGQLLPLGPLRETLAALKRADVAIIHHANLVSAQNIEDIVIRLQKIKDTLTVVFTEMCPAYFFEVTTINSKLSLETLSKNVVVCVSAIGSADAFVQTMQKIGAYHVDRLDFSDHHVFQDRDIALIKVKLEELEKKFASKPVVVVTEKDYDRDPMIFKCLHPYRVFALCSHLQITGSNGCSEDSFKKMLEMAVRVELSSLMRCIEQNHVQFFVFFDFVG</sequence>
<dbReference type="STRING" id="3659.A0A0A0K5E1"/>
<dbReference type="GO" id="GO:0005739">
    <property type="term" value="C:mitochondrion"/>
    <property type="evidence" value="ECO:0007669"/>
    <property type="project" value="EnsemblPlants"/>
</dbReference>
<keyword evidence="7" id="KW-0418">Kinase</keyword>
<evidence type="ECO:0000256" key="3">
    <source>
        <dbReference type="ARBA" id="ARBA00022516"/>
    </source>
</evidence>
<reference evidence="11 12" key="4">
    <citation type="journal article" date="2011" name="BMC Genomics">
        <title>RNA-Seq improves annotation of protein-coding genes in the cucumber genome.</title>
        <authorList>
            <person name="Li Z."/>
            <person name="Zhang Z."/>
            <person name="Yan P."/>
            <person name="Huang S."/>
            <person name="Fei Z."/>
            <person name="Lin K."/>
        </authorList>
    </citation>
    <scope>NUCLEOTIDE SEQUENCE [LARGE SCALE GENOMIC DNA]</scope>
    <source>
        <strain evidence="12">cv. 9930</strain>
    </source>
</reference>
<keyword evidence="9" id="KW-0443">Lipid metabolism</keyword>
<dbReference type="PANTHER" id="PTHR42724:SF1">
    <property type="entry name" value="TETRAACYLDISACCHARIDE 4'-KINASE, MITOCHONDRIAL-RELATED"/>
    <property type="match status" value="1"/>
</dbReference>
<dbReference type="Gramene" id="KGN44169">
    <property type="protein sequence ID" value="KGN44169"/>
    <property type="gene ID" value="Csa_7G212110"/>
</dbReference>
<keyword evidence="12" id="KW-1185">Reference proteome</keyword>
<dbReference type="GO" id="GO:0009245">
    <property type="term" value="P:lipid A biosynthetic process"/>
    <property type="evidence" value="ECO:0007669"/>
    <property type="project" value="UniProtKB-KW"/>
</dbReference>
<reference evidence="11 12" key="2">
    <citation type="journal article" date="2009" name="PLoS ONE">
        <title>An integrated genetic and cytogenetic map of the cucumber genome.</title>
        <authorList>
            <person name="Ren Y."/>
            <person name="Zhang Z."/>
            <person name="Liu J."/>
            <person name="Staub J.E."/>
            <person name="Han Y."/>
            <person name="Cheng Z."/>
            <person name="Li X."/>
            <person name="Lu J."/>
            <person name="Miao H."/>
            <person name="Kang H."/>
            <person name="Xie B."/>
            <person name="Gu X."/>
            <person name="Wang X."/>
            <person name="Du Y."/>
            <person name="Jin W."/>
            <person name="Huang S."/>
        </authorList>
    </citation>
    <scope>NUCLEOTIDE SEQUENCE [LARGE SCALE GENOMIC DNA]</scope>
    <source>
        <strain evidence="12">cv. 9930</strain>
    </source>
</reference>
<dbReference type="AlphaFoldDB" id="A0A0A0K5E1"/>
<evidence type="ECO:0000256" key="8">
    <source>
        <dbReference type="ARBA" id="ARBA00022840"/>
    </source>
</evidence>
<evidence type="ECO:0000256" key="5">
    <source>
        <dbReference type="ARBA" id="ARBA00022679"/>
    </source>
</evidence>
<dbReference type="Proteomes" id="UP000029981">
    <property type="component" value="Chromosome 7"/>
</dbReference>
<keyword evidence="6" id="KW-0547">Nucleotide-binding</keyword>
<feature type="transmembrane region" description="Helical" evidence="10">
    <location>
        <begin position="20"/>
        <end position="41"/>
    </location>
</feature>
<dbReference type="eggNOG" id="ENOG502QRUA">
    <property type="taxonomic scope" value="Eukaryota"/>
</dbReference>
<dbReference type="OMA" id="RAFPDHH"/>
<evidence type="ECO:0000313" key="12">
    <source>
        <dbReference type="Proteomes" id="UP000029981"/>
    </source>
</evidence>
<name>A0A0A0K5E1_CUCSA</name>
<accession>A0A0A0K5E1</accession>
<dbReference type="GO" id="GO:2001289">
    <property type="term" value="P:lipid X metabolic process"/>
    <property type="evidence" value="ECO:0007669"/>
    <property type="project" value="EnsemblPlants"/>
</dbReference>
<gene>
    <name evidence="11" type="ORF">Csa_7G212110</name>
</gene>
<dbReference type="EMBL" id="CM002928">
    <property type="protein sequence ID" value="KGN44169.1"/>
    <property type="molecule type" value="Genomic_DNA"/>
</dbReference>
<comment type="pathway">
    <text evidence="1">Glycolipid biosynthesis; lipid IV(A) biosynthesis; lipid IV(A) from (3R)-3-hydroxytetradecanoyl-[acyl-carrier-protein] and UDP-N-acetyl-alpha-D-glucosamine: step 6/6.</text>
</comment>
<dbReference type="HAMAP" id="MF_00409">
    <property type="entry name" value="LpxK"/>
    <property type="match status" value="1"/>
</dbReference>
<reference evidence="11 12" key="3">
    <citation type="journal article" date="2010" name="BMC Genomics">
        <title>Transcriptome sequencing and comparative analysis of cucumber flowers with different sex types.</title>
        <authorList>
            <person name="Guo S."/>
            <person name="Zheng Y."/>
            <person name="Joung J.G."/>
            <person name="Liu S."/>
            <person name="Zhang Z."/>
            <person name="Crasta O.R."/>
            <person name="Sobral B.W."/>
            <person name="Xu Y."/>
            <person name="Huang S."/>
            <person name="Fei Z."/>
        </authorList>
    </citation>
    <scope>NUCLEOTIDE SEQUENCE [LARGE SCALE GENOMIC DNA]</scope>
    <source>
        <strain evidence="12">cv. 9930</strain>
    </source>
</reference>
<reference evidence="11 12" key="1">
    <citation type="journal article" date="2009" name="Nat. Genet.">
        <title>The genome of the cucumber, Cucumis sativus L.</title>
        <authorList>
            <person name="Huang S."/>
            <person name="Li R."/>
            <person name="Zhang Z."/>
            <person name="Li L."/>
            <person name="Gu X."/>
            <person name="Fan W."/>
            <person name="Lucas W.J."/>
            <person name="Wang X."/>
            <person name="Xie B."/>
            <person name="Ni P."/>
            <person name="Ren Y."/>
            <person name="Zhu H."/>
            <person name="Li J."/>
            <person name="Lin K."/>
            <person name="Jin W."/>
            <person name="Fei Z."/>
            <person name="Li G."/>
            <person name="Staub J."/>
            <person name="Kilian A."/>
            <person name="van der Vossen E.A."/>
            <person name="Wu Y."/>
            <person name="Guo J."/>
            <person name="He J."/>
            <person name="Jia Z."/>
            <person name="Ren Y."/>
            <person name="Tian G."/>
            <person name="Lu Y."/>
            <person name="Ruan J."/>
            <person name="Qian W."/>
            <person name="Wang M."/>
            <person name="Huang Q."/>
            <person name="Li B."/>
            <person name="Xuan Z."/>
            <person name="Cao J."/>
            <person name="Asan"/>
            <person name="Wu Z."/>
            <person name="Zhang J."/>
            <person name="Cai Q."/>
            <person name="Bai Y."/>
            <person name="Zhao B."/>
            <person name="Han Y."/>
            <person name="Li Y."/>
            <person name="Li X."/>
            <person name="Wang S."/>
            <person name="Shi Q."/>
            <person name="Liu S."/>
            <person name="Cho W.K."/>
            <person name="Kim J.Y."/>
            <person name="Xu Y."/>
            <person name="Heller-Uszynska K."/>
            <person name="Miao H."/>
            <person name="Cheng Z."/>
            <person name="Zhang S."/>
            <person name="Wu J."/>
            <person name="Yang Y."/>
            <person name="Kang H."/>
            <person name="Li M."/>
            <person name="Liang H."/>
            <person name="Ren X."/>
            <person name="Shi Z."/>
            <person name="Wen M."/>
            <person name="Jian M."/>
            <person name="Yang H."/>
            <person name="Zhang G."/>
            <person name="Yang Z."/>
            <person name="Chen R."/>
            <person name="Liu S."/>
            <person name="Li J."/>
            <person name="Ma L."/>
            <person name="Liu H."/>
            <person name="Zhou Y."/>
            <person name="Zhao J."/>
            <person name="Fang X."/>
            <person name="Li G."/>
            <person name="Fang L."/>
            <person name="Li Y."/>
            <person name="Liu D."/>
            <person name="Zheng H."/>
            <person name="Zhang Y."/>
            <person name="Qin N."/>
            <person name="Li Z."/>
            <person name="Yang G."/>
            <person name="Yang S."/>
            <person name="Bolund L."/>
            <person name="Kristiansen K."/>
            <person name="Zheng H."/>
            <person name="Li S."/>
            <person name="Zhang X."/>
            <person name="Yang H."/>
            <person name="Wang J."/>
            <person name="Sun R."/>
            <person name="Zhang B."/>
            <person name="Jiang S."/>
            <person name="Wang J."/>
            <person name="Du Y."/>
            <person name="Li S."/>
        </authorList>
    </citation>
    <scope>NUCLEOTIDE SEQUENCE [LARGE SCALE GENOMIC DNA]</scope>
    <source>
        <strain evidence="12">cv. 9930</strain>
    </source>
</reference>
<keyword evidence="10" id="KW-0472">Membrane</keyword>
<proteinExistence type="inferred from homology"/>